<organism evidence="2 3">
    <name type="scientific">Deinococcus psychrotolerans</name>
    <dbReference type="NCBI Taxonomy" id="2489213"/>
    <lineage>
        <taxon>Bacteria</taxon>
        <taxon>Thermotogati</taxon>
        <taxon>Deinococcota</taxon>
        <taxon>Deinococci</taxon>
        <taxon>Deinococcales</taxon>
        <taxon>Deinococcaceae</taxon>
        <taxon>Deinococcus</taxon>
    </lineage>
</organism>
<protein>
    <submittedName>
        <fullName evidence="2">Uncharacterized protein</fullName>
    </submittedName>
</protein>
<gene>
    <name evidence="2" type="ORF">EHF33_04495</name>
</gene>
<dbReference type="OrthoDB" id="65248at2"/>
<evidence type="ECO:0000313" key="2">
    <source>
        <dbReference type="EMBL" id="AZI42094.1"/>
    </source>
</evidence>
<dbReference type="KEGG" id="dph:EHF33_04495"/>
<accession>A0A3G8YHX8</accession>
<feature type="transmembrane region" description="Helical" evidence="1">
    <location>
        <begin position="56"/>
        <end position="74"/>
    </location>
</feature>
<keyword evidence="3" id="KW-1185">Reference proteome</keyword>
<name>A0A3G8YHX8_9DEIO</name>
<dbReference type="Proteomes" id="UP000276417">
    <property type="component" value="Chromosome 1"/>
</dbReference>
<dbReference type="EMBL" id="CP034183">
    <property type="protein sequence ID" value="AZI42094.1"/>
    <property type="molecule type" value="Genomic_DNA"/>
</dbReference>
<keyword evidence="1" id="KW-0472">Membrane</keyword>
<sequence>MDLLRAFHDWTFNTPYAKLAPNPFTLICLILMIWSVVPAIRGVVDAGFVWVTRLSWAVFLLYGASGIALAIAGLKVPSAVLEAGKTVTKYGFLPDPKRNLEHSMYAIFAVASLYFIEVLIAGKIIERRRGLYFLPVVTLFLWGCAYMVGRVAVFPGE</sequence>
<dbReference type="RefSeq" id="WP_124868257.1">
    <property type="nucleotide sequence ID" value="NZ_CP034183.1"/>
</dbReference>
<feature type="transmembrane region" description="Helical" evidence="1">
    <location>
        <begin position="24"/>
        <end position="44"/>
    </location>
</feature>
<dbReference type="AlphaFoldDB" id="A0A3G8YHX8"/>
<keyword evidence="1" id="KW-0812">Transmembrane</keyword>
<reference evidence="2 3" key="1">
    <citation type="submission" date="2018-11" db="EMBL/GenBank/DDBJ databases">
        <title>Deinococcus shelandsis sp. nov., isolated from South Shetland Islands soil of Antarctica.</title>
        <authorList>
            <person name="Tian J."/>
        </authorList>
    </citation>
    <scope>NUCLEOTIDE SEQUENCE [LARGE SCALE GENOMIC DNA]</scope>
    <source>
        <strain evidence="2 3">S14-83T</strain>
    </source>
</reference>
<evidence type="ECO:0000313" key="3">
    <source>
        <dbReference type="Proteomes" id="UP000276417"/>
    </source>
</evidence>
<proteinExistence type="predicted"/>
<keyword evidence="1" id="KW-1133">Transmembrane helix</keyword>
<feature type="transmembrane region" description="Helical" evidence="1">
    <location>
        <begin position="102"/>
        <end position="120"/>
    </location>
</feature>
<feature type="transmembrane region" description="Helical" evidence="1">
    <location>
        <begin position="132"/>
        <end position="153"/>
    </location>
</feature>
<evidence type="ECO:0000256" key="1">
    <source>
        <dbReference type="SAM" id="Phobius"/>
    </source>
</evidence>